<dbReference type="Proteomes" id="UP000224563">
    <property type="component" value="Unassembled WGS sequence"/>
</dbReference>
<evidence type="ECO:0000313" key="2">
    <source>
        <dbReference type="EMBL" id="PHU38757.1"/>
    </source>
</evidence>
<dbReference type="AlphaFoldDB" id="A0A2G3E679"/>
<evidence type="ECO:0000259" key="1">
    <source>
        <dbReference type="Pfam" id="PF19407"/>
    </source>
</evidence>
<reference evidence="2 3" key="1">
    <citation type="submission" date="2017-10" db="EMBL/GenBank/DDBJ databases">
        <title>Resolving the taxonomy of Roseburia spp., Eubacterium rectale and Agathobacter spp. through phylogenomic analysis.</title>
        <authorList>
            <person name="Sheridan P.O."/>
            <person name="Walker A.W."/>
            <person name="Duncan S.H."/>
            <person name="Scott K.P."/>
            <person name="Toole P.W.O."/>
            <person name="Luis P."/>
            <person name="Flint H.J."/>
        </authorList>
    </citation>
    <scope>NUCLEOTIDE SEQUENCE [LARGE SCALE GENOMIC DNA]</scope>
    <source>
        <strain evidence="2 3">JK623</strain>
    </source>
</reference>
<dbReference type="Gene3D" id="2.60.40.1140">
    <property type="entry name" value="Collagen-binding surface protein Cna, B-type domain"/>
    <property type="match status" value="1"/>
</dbReference>
<dbReference type="EMBL" id="PDYG01000003">
    <property type="protein sequence ID" value="PHU38757.1"/>
    <property type="molecule type" value="Genomic_DNA"/>
</dbReference>
<dbReference type="Pfam" id="PF19407">
    <property type="entry name" value="DUF5979"/>
    <property type="match status" value="1"/>
</dbReference>
<dbReference type="InterPro" id="IPR046022">
    <property type="entry name" value="DUF5979"/>
</dbReference>
<reference evidence="2 3" key="2">
    <citation type="submission" date="2017-10" db="EMBL/GenBank/DDBJ databases">
        <authorList>
            <person name="Banno H."/>
            <person name="Chua N.-H."/>
        </authorList>
    </citation>
    <scope>NUCLEOTIDE SEQUENCE [LARGE SCALE GENOMIC DNA]</scope>
    <source>
        <strain evidence="2 3">JK623</strain>
    </source>
</reference>
<protein>
    <recommendedName>
        <fullName evidence="1">DUF5979 domain-containing protein</fullName>
    </recommendedName>
</protein>
<keyword evidence="3" id="KW-1185">Reference proteome</keyword>
<accession>A0A2G3E679</accession>
<proteinExistence type="predicted"/>
<comment type="caution">
    <text evidence="2">The sequence shown here is derived from an EMBL/GenBank/DDBJ whole genome shotgun (WGS) entry which is preliminary data.</text>
</comment>
<evidence type="ECO:0000313" key="3">
    <source>
        <dbReference type="Proteomes" id="UP000224563"/>
    </source>
</evidence>
<organism evidence="2 3">
    <name type="scientific">Agathobacter ruminis</name>
    <dbReference type="NCBI Taxonomy" id="1712665"/>
    <lineage>
        <taxon>Bacteria</taxon>
        <taxon>Bacillati</taxon>
        <taxon>Bacillota</taxon>
        <taxon>Clostridia</taxon>
        <taxon>Lachnospirales</taxon>
        <taxon>Lachnospiraceae</taxon>
        <taxon>Agathobacter</taxon>
    </lineage>
</organism>
<dbReference type="RefSeq" id="WP_099385301.1">
    <property type="nucleotide sequence ID" value="NZ_JANSWH010000066.1"/>
</dbReference>
<sequence length="295" mass="32679">MLIMLFGSSSALATYDLSPKKFTVKFAESEESNYTDLYMAGADYEVYLIAQMDEEGDYQVKDAYKDTGVQDIVDKANQSADVTADELLAVSDEIEALIADEQPDETGTVGESVYIVPGLYFIHLDEVRTGYHTYQFLPSMAFVPNQDSVSVKVEQKPLTAELTITKTLSAYDNLTGAPMFVFDITAVDDQNKVVYSDVVGMRFEKAGTQSITIKDIPAGSTVTVKELDAAASYSISSSAEIVLNKITEKESNIAEFVNDYNHRLVYGTGVVNHYTIHEDQQANGDTIYSWEWTQE</sequence>
<feature type="domain" description="DUF5979" evidence="1">
    <location>
        <begin position="162"/>
        <end position="260"/>
    </location>
</feature>
<gene>
    <name evidence="2" type="ORF">CSX02_01050</name>
</gene>
<name>A0A2G3E679_9FIRM</name>